<dbReference type="GeneID" id="39575079"/>
<protein>
    <submittedName>
        <fullName evidence="2">Uncharacterized protein</fullName>
    </submittedName>
</protein>
<feature type="transmembrane region" description="Helical" evidence="1">
    <location>
        <begin position="83"/>
        <end position="109"/>
    </location>
</feature>
<organism evidence="2 3">
    <name type="scientific">Sodiomyces alkalinus (strain CBS 110278 / VKM F-3762 / F11)</name>
    <name type="common">Alkaliphilic filamentous fungus</name>
    <dbReference type="NCBI Taxonomy" id="1314773"/>
    <lineage>
        <taxon>Eukaryota</taxon>
        <taxon>Fungi</taxon>
        <taxon>Dikarya</taxon>
        <taxon>Ascomycota</taxon>
        <taxon>Pezizomycotina</taxon>
        <taxon>Sordariomycetes</taxon>
        <taxon>Hypocreomycetidae</taxon>
        <taxon>Glomerellales</taxon>
        <taxon>Plectosphaerellaceae</taxon>
        <taxon>Sodiomyces</taxon>
    </lineage>
</organism>
<keyword evidence="1" id="KW-0472">Membrane</keyword>
<dbReference type="EMBL" id="ML119052">
    <property type="protein sequence ID" value="ROT41368.1"/>
    <property type="molecule type" value="Genomic_DNA"/>
</dbReference>
<evidence type="ECO:0000313" key="2">
    <source>
        <dbReference type="EMBL" id="ROT41368.1"/>
    </source>
</evidence>
<name>A0A3N2Q3W5_SODAK</name>
<sequence length="183" mass="20708">MGLAGWVAGAFLICLQRHRVCNAAGSILLLHYLLSPFGFSISHNPVLPSFPLLLLLLLFYFVLFYIFWGTLCLFCLSSPLLEVAWYLQPLVFFSSFFFAFFSLFSLFLYSSISVFHLHIFCISIRNPRSFLSPGYPSACFYPGSGMLAVSNNTTLESPWLKGPSIFLPLFFFLGLELWPPGRT</sequence>
<gene>
    <name evidence="2" type="ORF">SODALDRAFT_117774</name>
</gene>
<accession>A0A3N2Q3W5</accession>
<keyword evidence="1" id="KW-0812">Transmembrane</keyword>
<reference evidence="2 3" key="1">
    <citation type="journal article" date="2018" name="Mol. Ecol.">
        <title>The obligate alkalophilic soda-lake fungus Sodiomyces alkalinus has shifted to a protein diet.</title>
        <authorList>
            <person name="Grum-Grzhimaylo A.A."/>
            <person name="Falkoski D.L."/>
            <person name="van den Heuvel J."/>
            <person name="Valero-Jimenez C.A."/>
            <person name="Min B."/>
            <person name="Choi I.G."/>
            <person name="Lipzen A."/>
            <person name="Daum C.G."/>
            <person name="Aanen D.K."/>
            <person name="Tsang A."/>
            <person name="Henrissat B."/>
            <person name="Bilanenko E.N."/>
            <person name="de Vries R.P."/>
            <person name="van Kan J.A.L."/>
            <person name="Grigoriev I.V."/>
            <person name="Debets A.J.M."/>
        </authorList>
    </citation>
    <scope>NUCLEOTIDE SEQUENCE [LARGE SCALE GENOMIC DNA]</scope>
    <source>
        <strain evidence="2 3">F11</strain>
    </source>
</reference>
<evidence type="ECO:0000256" key="1">
    <source>
        <dbReference type="SAM" id="Phobius"/>
    </source>
</evidence>
<evidence type="ECO:0000313" key="3">
    <source>
        <dbReference type="Proteomes" id="UP000272025"/>
    </source>
</evidence>
<dbReference type="RefSeq" id="XP_028469174.1">
    <property type="nucleotide sequence ID" value="XM_028606601.1"/>
</dbReference>
<dbReference type="AlphaFoldDB" id="A0A3N2Q3W5"/>
<dbReference type="Proteomes" id="UP000272025">
    <property type="component" value="Unassembled WGS sequence"/>
</dbReference>
<feature type="transmembrane region" description="Helical" evidence="1">
    <location>
        <begin position="52"/>
        <end position="76"/>
    </location>
</feature>
<keyword evidence="1" id="KW-1133">Transmembrane helix</keyword>
<proteinExistence type="predicted"/>
<keyword evidence="3" id="KW-1185">Reference proteome</keyword>